<dbReference type="InterPro" id="IPR011127">
    <property type="entry name" value="Dala_Dala_lig_N"/>
</dbReference>
<dbReference type="InterPro" id="IPR013815">
    <property type="entry name" value="ATP_grasp_subdomain_1"/>
</dbReference>
<dbReference type="InterPro" id="IPR016185">
    <property type="entry name" value="PreATP-grasp_dom_sf"/>
</dbReference>
<evidence type="ECO:0000256" key="13">
    <source>
        <dbReference type="PIRSR" id="PIRSR039102-1"/>
    </source>
</evidence>
<evidence type="ECO:0000256" key="1">
    <source>
        <dbReference type="ARBA" id="ARBA00001936"/>
    </source>
</evidence>
<dbReference type="Pfam" id="PF01820">
    <property type="entry name" value="Dala_Dala_lig_N"/>
    <property type="match status" value="1"/>
</dbReference>
<dbReference type="Gene3D" id="3.30.1490.20">
    <property type="entry name" value="ATP-grasp fold, A domain"/>
    <property type="match status" value="1"/>
</dbReference>
<keyword evidence="7 14" id="KW-0460">Magnesium</keyword>
<dbReference type="FunFam" id="3.30.470.20:FF:000008">
    <property type="entry name" value="D-alanine--D-alanine ligase"/>
    <property type="match status" value="1"/>
</dbReference>
<comment type="caution">
    <text evidence="17">The sequence shown here is derived from an EMBL/GenBank/DDBJ whole genome shotgun (WGS) entry which is preliminary data.</text>
</comment>
<dbReference type="NCBIfam" id="NF002528">
    <property type="entry name" value="PRK01966.1-4"/>
    <property type="match status" value="1"/>
</dbReference>
<dbReference type="GO" id="GO:0046872">
    <property type="term" value="F:metal ion binding"/>
    <property type="evidence" value="ECO:0007669"/>
    <property type="project" value="UniProtKB-KW"/>
</dbReference>
<sequence length="359" mass="40085">MKTLLYVLYGGKSVEHEISLKSAYTVMQSIDESKFDLYPIYITRSGCWFSRGKLSGKTFLPGDLILEAAEEEPAGTIGRILTELFTLEGPKVVLPILHGSNGEDGTIQGMLELLNVPYVGNGVLASALTLDKALAKEVLASGGLPQAGYRTFPYRNWSEDRDHVISLIEGNIGFPCYVKPGSLGSSIGISRCERREELEIAIEEAYRYDGKIVVEKEVRGREIQVAVMGNEYPLVSLPGEFIQDKTFFDYNAKYIDGRLSMSIPAEIPDILVNRIRQMAEQAYLALNCSGLARVDIFLDAEGALYVNEVNALPGFTAFSMYPVMWERTHGTSYSELIEKLIDYAFNRHADKQRLQYTKE</sequence>
<evidence type="ECO:0000256" key="6">
    <source>
        <dbReference type="ARBA" id="ARBA00022840"/>
    </source>
</evidence>
<evidence type="ECO:0000256" key="7">
    <source>
        <dbReference type="ARBA" id="ARBA00022842"/>
    </source>
</evidence>
<feature type="active site" evidence="13">
    <location>
        <position position="319"/>
    </location>
</feature>
<dbReference type="InterPro" id="IPR011761">
    <property type="entry name" value="ATP-grasp"/>
</dbReference>
<comment type="function">
    <text evidence="12">Cell wall formation.</text>
</comment>
<feature type="active site" evidence="13">
    <location>
        <position position="185"/>
    </location>
</feature>
<dbReference type="AlphaFoldDB" id="A0A917DR77"/>
<evidence type="ECO:0000256" key="5">
    <source>
        <dbReference type="ARBA" id="ARBA00022741"/>
    </source>
</evidence>
<dbReference type="GO" id="GO:0005524">
    <property type="term" value="F:ATP binding"/>
    <property type="evidence" value="ECO:0007669"/>
    <property type="project" value="UniProtKB-UniRule"/>
</dbReference>
<organism evidence="17 18">
    <name type="scientific">Paenibacillus nasutitermitis</name>
    <dbReference type="NCBI Taxonomy" id="1652958"/>
    <lineage>
        <taxon>Bacteria</taxon>
        <taxon>Bacillati</taxon>
        <taxon>Bacillota</taxon>
        <taxon>Bacilli</taxon>
        <taxon>Bacillales</taxon>
        <taxon>Paenibacillaceae</taxon>
        <taxon>Paenibacillus</taxon>
    </lineage>
</organism>
<dbReference type="PANTHER" id="PTHR23132:SF25">
    <property type="entry name" value="D-ALANINE--D-ALANINE LIGASE A"/>
    <property type="match status" value="1"/>
</dbReference>
<dbReference type="Proteomes" id="UP000612456">
    <property type="component" value="Unassembled WGS sequence"/>
</dbReference>
<dbReference type="EMBL" id="BMHP01000002">
    <property type="protein sequence ID" value="GGD63316.1"/>
    <property type="molecule type" value="Genomic_DNA"/>
</dbReference>
<dbReference type="GO" id="GO:0008716">
    <property type="term" value="F:D-alanine-D-alanine ligase activity"/>
    <property type="evidence" value="ECO:0007669"/>
    <property type="project" value="UniProtKB-UniRule"/>
</dbReference>
<proteinExistence type="inferred from homology"/>
<comment type="pathway">
    <text evidence="12">Cell wall biogenesis; peptidoglycan biosynthesis.</text>
</comment>
<evidence type="ECO:0000256" key="10">
    <source>
        <dbReference type="ARBA" id="ARBA00023211"/>
    </source>
</evidence>
<keyword evidence="9 12" id="KW-0573">Peptidoglycan synthesis</keyword>
<keyword evidence="8 12" id="KW-0133">Cell shape</keyword>
<dbReference type="PIRSF" id="PIRSF039102">
    <property type="entry name" value="Ddl/VanB"/>
    <property type="match status" value="1"/>
</dbReference>
<accession>A0A917DR77</accession>
<dbReference type="NCBIfam" id="TIGR01205">
    <property type="entry name" value="D_ala_D_alaTIGR"/>
    <property type="match status" value="1"/>
</dbReference>
<dbReference type="PROSITE" id="PS00844">
    <property type="entry name" value="DALA_DALA_LIGASE_2"/>
    <property type="match status" value="1"/>
</dbReference>
<evidence type="ECO:0000256" key="14">
    <source>
        <dbReference type="PIRSR" id="PIRSR039102-3"/>
    </source>
</evidence>
<feature type="active site" evidence="13">
    <location>
        <position position="15"/>
    </location>
</feature>
<evidence type="ECO:0000256" key="9">
    <source>
        <dbReference type="ARBA" id="ARBA00022984"/>
    </source>
</evidence>
<comment type="catalytic activity">
    <reaction evidence="12">
        <text>2 D-alanine + ATP = D-alanyl-D-alanine + ADP + phosphate + H(+)</text>
        <dbReference type="Rhea" id="RHEA:11224"/>
        <dbReference type="ChEBI" id="CHEBI:15378"/>
        <dbReference type="ChEBI" id="CHEBI:30616"/>
        <dbReference type="ChEBI" id="CHEBI:43474"/>
        <dbReference type="ChEBI" id="CHEBI:57416"/>
        <dbReference type="ChEBI" id="CHEBI:57822"/>
        <dbReference type="ChEBI" id="CHEBI:456216"/>
        <dbReference type="EC" id="6.3.2.4"/>
    </reaction>
</comment>
<evidence type="ECO:0000259" key="16">
    <source>
        <dbReference type="PROSITE" id="PS50975"/>
    </source>
</evidence>
<evidence type="ECO:0000256" key="11">
    <source>
        <dbReference type="ARBA" id="ARBA00023316"/>
    </source>
</evidence>
<dbReference type="PANTHER" id="PTHR23132">
    <property type="entry name" value="D-ALANINE--D-ALANINE LIGASE"/>
    <property type="match status" value="1"/>
</dbReference>
<keyword evidence="18" id="KW-1185">Reference proteome</keyword>
<feature type="binding site" evidence="14">
    <location>
        <position position="310"/>
    </location>
    <ligand>
        <name>Mg(2+)</name>
        <dbReference type="ChEBI" id="CHEBI:18420"/>
        <label>2</label>
    </ligand>
</feature>
<dbReference type="HAMAP" id="MF_00047">
    <property type="entry name" value="Dala_Dala_lig"/>
    <property type="match status" value="1"/>
</dbReference>
<evidence type="ECO:0000256" key="3">
    <source>
        <dbReference type="ARBA" id="ARBA00022598"/>
    </source>
</evidence>
<gene>
    <name evidence="12 17" type="primary">ddl</name>
    <name evidence="17" type="ORF">GCM10010911_21360</name>
</gene>
<feature type="binding site" evidence="14">
    <location>
        <position position="295"/>
    </location>
    <ligand>
        <name>Mg(2+)</name>
        <dbReference type="ChEBI" id="CHEBI:18420"/>
        <label>1</label>
    </ligand>
</feature>
<evidence type="ECO:0000256" key="12">
    <source>
        <dbReference type="HAMAP-Rule" id="MF_00047"/>
    </source>
</evidence>
<comment type="similarity">
    <text evidence="2 12">Belongs to the D-alanine--D-alanine ligase family.</text>
</comment>
<reference evidence="17" key="1">
    <citation type="journal article" date="2014" name="Int. J. Syst. Evol. Microbiol.">
        <title>Complete genome sequence of Corynebacterium casei LMG S-19264T (=DSM 44701T), isolated from a smear-ripened cheese.</title>
        <authorList>
            <consortium name="US DOE Joint Genome Institute (JGI-PGF)"/>
            <person name="Walter F."/>
            <person name="Albersmeier A."/>
            <person name="Kalinowski J."/>
            <person name="Ruckert C."/>
        </authorList>
    </citation>
    <scope>NUCLEOTIDE SEQUENCE</scope>
    <source>
        <strain evidence="17">CGMCC 1.15178</strain>
    </source>
</reference>
<comment type="cofactor">
    <cofactor evidence="14">
        <name>Mg(2+)</name>
        <dbReference type="ChEBI" id="CHEBI:18420"/>
    </cofactor>
    <cofactor evidence="14">
        <name>Mn(2+)</name>
        <dbReference type="ChEBI" id="CHEBI:29035"/>
    </cofactor>
    <text evidence="14">Binds 2 magnesium or manganese ions per subunit.</text>
</comment>
<evidence type="ECO:0000256" key="15">
    <source>
        <dbReference type="PROSITE-ProRule" id="PRU00409"/>
    </source>
</evidence>
<protein>
    <recommendedName>
        <fullName evidence="12">D-alanine--D-alanine ligase</fullName>
        <ecNumber evidence="12">6.3.2.4</ecNumber>
    </recommendedName>
    <alternativeName>
        <fullName evidence="12">D-Ala-D-Ala ligase</fullName>
    </alternativeName>
    <alternativeName>
        <fullName evidence="12">D-alanylalanine synthetase</fullName>
    </alternativeName>
</protein>
<dbReference type="GO" id="GO:0008360">
    <property type="term" value="P:regulation of cell shape"/>
    <property type="evidence" value="ECO:0007669"/>
    <property type="project" value="UniProtKB-KW"/>
</dbReference>
<dbReference type="GO" id="GO:0071555">
    <property type="term" value="P:cell wall organization"/>
    <property type="evidence" value="ECO:0007669"/>
    <property type="project" value="UniProtKB-KW"/>
</dbReference>
<dbReference type="Pfam" id="PF07478">
    <property type="entry name" value="Dala_Dala_lig_C"/>
    <property type="match status" value="1"/>
</dbReference>
<feature type="domain" description="ATP-grasp" evidence="16">
    <location>
        <begin position="136"/>
        <end position="342"/>
    </location>
</feature>
<keyword evidence="10 14" id="KW-0464">Manganese</keyword>
<feature type="binding site" evidence="14">
    <location>
        <position position="308"/>
    </location>
    <ligand>
        <name>Mg(2+)</name>
        <dbReference type="ChEBI" id="CHEBI:18420"/>
        <label>2</label>
    </ligand>
</feature>
<dbReference type="Gene3D" id="3.40.50.20">
    <property type="match status" value="1"/>
</dbReference>
<keyword evidence="3 12" id="KW-0436">Ligase</keyword>
<dbReference type="InterPro" id="IPR005905">
    <property type="entry name" value="D_ala_D_ala"/>
</dbReference>
<dbReference type="PROSITE" id="PS50975">
    <property type="entry name" value="ATP_GRASP"/>
    <property type="match status" value="1"/>
</dbReference>
<evidence type="ECO:0000256" key="4">
    <source>
        <dbReference type="ARBA" id="ARBA00022723"/>
    </source>
</evidence>
<keyword evidence="6 15" id="KW-0067">ATP-binding</keyword>
<dbReference type="PROSITE" id="PS00843">
    <property type="entry name" value="DALA_DALA_LIGASE_1"/>
    <property type="match status" value="1"/>
</dbReference>
<keyword evidence="5 15" id="KW-0547">Nucleotide-binding</keyword>
<feature type="binding site" evidence="14">
    <location>
        <position position="308"/>
    </location>
    <ligand>
        <name>Mg(2+)</name>
        <dbReference type="ChEBI" id="CHEBI:18420"/>
        <label>1</label>
    </ligand>
</feature>
<keyword evidence="12" id="KW-0963">Cytoplasm</keyword>
<reference evidence="17" key="2">
    <citation type="submission" date="2020-09" db="EMBL/GenBank/DDBJ databases">
        <authorList>
            <person name="Sun Q."/>
            <person name="Zhou Y."/>
        </authorList>
    </citation>
    <scope>NUCLEOTIDE SEQUENCE</scope>
    <source>
        <strain evidence="17">CGMCC 1.15178</strain>
    </source>
</reference>
<dbReference type="Gene3D" id="3.30.470.20">
    <property type="entry name" value="ATP-grasp fold, B domain"/>
    <property type="match status" value="1"/>
</dbReference>
<dbReference type="InterPro" id="IPR000291">
    <property type="entry name" value="D-Ala_lig_Van_CS"/>
</dbReference>
<keyword evidence="11 12" id="KW-0961">Cell wall biogenesis/degradation</keyword>
<comment type="subcellular location">
    <subcellularLocation>
        <location evidence="12">Cytoplasm</location>
    </subcellularLocation>
</comment>
<dbReference type="SUPFAM" id="SSF52440">
    <property type="entry name" value="PreATP-grasp domain"/>
    <property type="match status" value="1"/>
</dbReference>
<keyword evidence="4 14" id="KW-0479">Metal-binding</keyword>
<evidence type="ECO:0000256" key="2">
    <source>
        <dbReference type="ARBA" id="ARBA00010871"/>
    </source>
</evidence>
<dbReference type="InterPro" id="IPR011095">
    <property type="entry name" value="Dala_Dala_lig_C"/>
</dbReference>
<evidence type="ECO:0000313" key="18">
    <source>
        <dbReference type="Proteomes" id="UP000612456"/>
    </source>
</evidence>
<dbReference type="EC" id="6.3.2.4" evidence="12"/>
<name>A0A917DR77_9BACL</name>
<comment type="cofactor">
    <cofactor evidence="1">
        <name>Mn(2+)</name>
        <dbReference type="ChEBI" id="CHEBI:29035"/>
    </cofactor>
</comment>
<dbReference type="GO" id="GO:0009252">
    <property type="term" value="P:peptidoglycan biosynthetic process"/>
    <property type="evidence" value="ECO:0007669"/>
    <property type="project" value="UniProtKB-UniRule"/>
</dbReference>
<dbReference type="SUPFAM" id="SSF56059">
    <property type="entry name" value="Glutathione synthetase ATP-binding domain-like"/>
    <property type="match status" value="1"/>
</dbReference>
<evidence type="ECO:0000313" key="17">
    <source>
        <dbReference type="EMBL" id="GGD63316.1"/>
    </source>
</evidence>
<dbReference type="RefSeq" id="WP_188991977.1">
    <property type="nucleotide sequence ID" value="NZ_BMHP01000002.1"/>
</dbReference>
<evidence type="ECO:0000256" key="8">
    <source>
        <dbReference type="ARBA" id="ARBA00022960"/>
    </source>
</evidence>
<dbReference type="GO" id="GO:0005829">
    <property type="term" value="C:cytosol"/>
    <property type="evidence" value="ECO:0007669"/>
    <property type="project" value="TreeGrafter"/>
</dbReference>